<dbReference type="SUPFAM" id="SSF52402">
    <property type="entry name" value="Adenine nucleotide alpha hydrolases-like"/>
    <property type="match status" value="1"/>
</dbReference>
<feature type="region of interest" description="Disordered" evidence="1">
    <location>
        <begin position="152"/>
        <end position="181"/>
    </location>
</feature>
<reference evidence="3 4" key="1">
    <citation type="submission" date="2019-01" db="EMBL/GenBank/DDBJ databases">
        <title>Halorientalis sp. F13-25 a new haloarchaeum isolated from hypersaline water.</title>
        <authorList>
            <person name="Ana D.-V."/>
            <person name="Cristina S.-P."/>
            <person name="Antonio V."/>
        </authorList>
    </citation>
    <scope>NUCLEOTIDE SEQUENCE [LARGE SCALE GENOMIC DNA]</scope>
    <source>
        <strain evidence="3 4">F13-25</strain>
    </source>
</reference>
<dbReference type="OrthoDB" id="193961at2157"/>
<keyword evidence="4" id="KW-1185">Reference proteome</keyword>
<feature type="domain" description="UspA" evidence="2">
    <location>
        <begin position="5"/>
        <end position="145"/>
    </location>
</feature>
<dbReference type="RefSeq" id="WP_129067922.1">
    <property type="nucleotide sequence ID" value="NZ_RDFA01000001.1"/>
</dbReference>
<dbReference type="EMBL" id="RDFA01000001">
    <property type="protein sequence ID" value="RXK52070.1"/>
    <property type="molecule type" value="Genomic_DNA"/>
</dbReference>
<dbReference type="Gene3D" id="3.40.50.620">
    <property type="entry name" value="HUPs"/>
    <property type="match status" value="1"/>
</dbReference>
<sequence>MSGTTLVVPFDGSPLAEAALVRATAFGIVFEEDVLAVSVIPKDNAEYARGHDWIEADEDPDLGTVVSRLHRQVTELCPTANFRHRVVDKRAPPGEIARRLRKLAEHEDASMVFIGSENVGHLVTSLSSVGSSVAAEESYDVVIVRDRSPAKVAKLKDASPHRKDKSDFYPPTDRERPIYKH</sequence>
<gene>
    <name evidence="3" type="ORF">EAF64_04965</name>
</gene>
<evidence type="ECO:0000313" key="3">
    <source>
        <dbReference type="EMBL" id="RXK52070.1"/>
    </source>
</evidence>
<accession>A0A498L1A5</accession>
<dbReference type="PRINTS" id="PR01438">
    <property type="entry name" value="UNVRSLSTRESS"/>
</dbReference>
<dbReference type="Proteomes" id="UP000289691">
    <property type="component" value="Unassembled WGS sequence"/>
</dbReference>
<dbReference type="AlphaFoldDB" id="A0A498L1A5"/>
<evidence type="ECO:0000313" key="4">
    <source>
        <dbReference type="Proteomes" id="UP000289691"/>
    </source>
</evidence>
<proteinExistence type="predicted"/>
<comment type="caution">
    <text evidence="3">The sequence shown here is derived from an EMBL/GenBank/DDBJ whole genome shotgun (WGS) entry which is preliminary data.</text>
</comment>
<evidence type="ECO:0000256" key="1">
    <source>
        <dbReference type="SAM" id="MobiDB-lite"/>
    </source>
</evidence>
<dbReference type="InterPro" id="IPR006016">
    <property type="entry name" value="UspA"/>
</dbReference>
<dbReference type="InterPro" id="IPR014729">
    <property type="entry name" value="Rossmann-like_a/b/a_fold"/>
</dbReference>
<dbReference type="Pfam" id="PF00582">
    <property type="entry name" value="Usp"/>
    <property type="match status" value="1"/>
</dbReference>
<organism evidence="3 4">
    <name type="scientific">Halorientalis pallida</name>
    <dbReference type="NCBI Taxonomy" id="2479928"/>
    <lineage>
        <taxon>Archaea</taxon>
        <taxon>Methanobacteriati</taxon>
        <taxon>Methanobacteriota</taxon>
        <taxon>Stenosarchaea group</taxon>
        <taxon>Halobacteria</taxon>
        <taxon>Halobacteriales</taxon>
        <taxon>Haloarculaceae</taxon>
        <taxon>Halorientalis</taxon>
    </lineage>
</organism>
<evidence type="ECO:0000259" key="2">
    <source>
        <dbReference type="Pfam" id="PF00582"/>
    </source>
</evidence>
<dbReference type="CDD" id="cd00293">
    <property type="entry name" value="USP-like"/>
    <property type="match status" value="1"/>
</dbReference>
<dbReference type="InterPro" id="IPR006015">
    <property type="entry name" value="Universal_stress_UspA"/>
</dbReference>
<protein>
    <submittedName>
        <fullName evidence="3">Universal stress protein</fullName>
    </submittedName>
</protein>
<name>A0A498L1A5_9EURY</name>